<organism evidence="1 2">
    <name type="scientific">Dinoponera quadriceps</name>
    <name type="common">South American ant</name>
    <dbReference type="NCBI Taxonomy" id="609295"/>
    <lineage>
        <taxon>Eukaryota</taxon>
        <taxon>Metazoa</taxon>
        <taxon>Ecdysozoa</taxon>
        <taxon>Arthropoda</taxon>
        <taxon>Hexapoda</taxon>
        <taxon>Insecta</taxon>
        <taxon>Pterygota</taxon>
        <taxon>Neoptera</taxon>
        <taxon>Endopterygota</taxon>
        <taxon>Hymenoptera</taxon>
        <taxon>Apocrita</taxon>
        <taxon>Aculeata</taxon>
        <taxon>Formicoidea</taxon>
        <taxon>Formicidae</taxon>
        <taxon>Ponerinae</taxon>
        <taxon>Ponerini</taxon>
        <taxon>Dinoponera</taxon>
    </lineage>
</organism>
<accession>A0A6P3XP51</accession>
<dbReference type="OrthoDB" id="6374619at2759"/>
<evidence type="ECO:0000313" key="2">
    <source>
        <dbReference type="RefSeq" id="XP_014479779.1"/>
    </source>
</evidence>
<dbReference type="RefSeq" id="XP_014479779.1">
    <property type="nucleotide sequence ID" value="XM_014624293.1"/>
</dbReference>
<gene>
    <name evidence="2" type="primary">LOC106747051</name>
</gene>
<dbReference type="AlphaFoldDB" id="A0A6P3XP51"/>
<proteinExistence type="predicted"/>
<sequence length="232" mass="26624">MIKELLRQTGHSYCSTYYIFLLRKKMPPTVCLAEFPSAGSTVNAYVCRRQRAQNRANFKRQTLAMEQTLRSEIIGEIPLASRTNRSPKLGCISTVPDCYAIDKSGWFPTHTDEHYRKLVAARKDLLSIVIRTITLVRRNRILQRRVNALRAETRRFLRSVLNNPENQHCQDRLQMRQLDGDIVSSSTDKVVSLTSVLLDSDPTGNSSDSSHRVTSTYDNHDYNENRAFVCKE</sequence>
<protein>
    <submittedName>
        <fullName evidence="2">Uncharacterized protein LOC106747051 isoform X1</fullName>
    </submittedName>
</protein>
<dbReference type="CTD" id="85457"/>
<reference evidence="2" key="1">
    <citation type="submission" date="2025-08" db="UniProtKB">
        <authorList>
            <consortium name="RefSeq"/>
        </authorList>
    </citation>
    <scope>IDENTIFICATION</scope>
</reference>
<evidence type="ECO:0000313" key="1">
    <source>
        <dbReference type="Proteomes" id="UP000515204"/>
    </source>
</evidence>
<dbReference type="Proteomes" id="UP000515204">
    <property type="component" value="Unplaced"/>
</dbReference>
<dbReference type="KEGG" id="dqu:106747051"/>
<keyword evidence="1" id="KW-1185">Reference proteome</keyword>
<name>A0A6P3XP51_DINQU</name>
<dbReference type="GeneID" id="106747051"/>